<evidence type="ECO:0000313" key="2">
    <source>
        <dbReference type="Proteomes" id="UP000799118"/>
    </source>
</evidence>
<dbReference type="Proteomes" id="UP000799118">
    <property type="component" value="Unassembled WGS sequence"/>
</dbReference>
<reference evidence="1" key="1">
    <citation type="journal article" date="2019" name="Environ. Microbiol.">
        <title>Fungal ecological strategies reflected in gene transcription - a case study of two litter decomposers.</title>
        <authorList>
            <person name="Barbi F."/>
            <person name="Kohler A."/>
            <person name="Barry K."/>
            <person name="Baskaran P."/>
            <person name="Daum C."/>
            <person name="Fauchery L."/>
            <person name="Ihrmark K."/>
            <person name="Kuo A."/>
            <person name="LaButti K."/>
            <person name="Lipzen A."/>
            <person name="Morin E."/>
            <person name="Grigoriev I.V."/>
            <person name="Henrissat B."/>
            <person name="Lindahl B."/>
            <person name="Martin F."/>
        </authorList>
    </citation>
    <scope>NUCLEOTIDE SEQUENCE</scope>
    <source>
        <strain evidence="1">JB14</strain>
    </source>
</reference>
<protein>
    <submittedName>
        <fullName evidence="1">Uncharacterized protein</fullName>
    </submittedName>
</protein>
<gene>
    <name evidence="1" type="ORF">BT96DRAFT_998185</name>
</gene>
<evidence type="ECO:0000313" key="1">
    <source>
        <dbReference type="EMBL" id="KAE9394767.1"/>
    </source>
</evidence>
<dbReference type="EMBL" id="ML769543">
    <property type="protein sequence ID" value="KAE9394767.1"/>
    <property type="molecule type" value="Genomic_DNA"/>
</dbReference>
<proteinExistence type="predicted"/>
<sequence>MRSAYELYAWSMVPPGYSRVPSIGFVLSLRLRASRILQIHSLVLAMGSVSAKDGQGQENERDLNFGVTVAYSLVLTYEEYEIFAKYRAPKEYSSPECKGDAAYALDWTPSHSFLALMLTKRQLTLTFSRLTLTSCTVILII</sequence>
<dbReference type="AlphaFoldDB" id="A0A6A4HBZ6"/>
<keyword evidence="2" id="KW-1185">Reference proteome</keyword>
<accession>A0A6A4HBZ6</accession>
<organism evidence="1 2">
    <name type="scientific">Gymnopus androsaceus JB14</name>
    <dbReference type="NCBI Taxonomy" id="1447944"/>
    <lineage>
        <taxon>Eukaryota</taxon>
        <taxon>Fungi</taxon>
        <taxon>Dikarya</taxon>
        <taxon>Basidiomycota</taxon>
        <taxon>Agaricomycotina</taxon>
        <taxon>Agaricomycetes</taxon>
        <taxon>Agaricomycetidae</taxon>
        <taxon>Agaricales</taxon>
        <taxon>Marasmiineae</taxon>
        <taxon>Omphalotaceae</taxon>
        <taxon>Gymnopus</taxon>
    </lineage>
</organism>
<name>A0A6A4HBZ6_9AGAR</name>